<proteinExistence type="predicted"/>
<dbReference type="AlphaFoldDB" id="A0AA86VTG4"/>
<protein>
    <submittedName>
        <fullName evidence="1">Uncharacterized protein</fullName>
    </submittedName>
</protein>
<reference evidence="1" key="1">
    <citation type="submission" date="2023-10" db="EMBL/GenBank/DDBJ databases">
        <authorList>
            <person name="Domelevo Entfellner J.-B."/>
        </authorList>
    </citation>
    <scope>NUCLEOTIDE SEQUENCE</scope>
</reference>
<dbReference type="Gramene" id="rna-AYBTSS11_LOCUS26361">
    <property type="protein sequence ID" value="CAJ1974288.1"/>
    <property type="gene ID" value="gene-AYBTSS11_LOCUS26361"/>
</dbReference>
<dbReference type="Proteomes" id="UP001189624">
    <property type="component" value="Chromosome 9"/>
</dbReference>
<keyword evidence="2" id="KW-1185">Reference proteome</keyword>
<evidence type="ECO:0000313" key="1">
    <source>
        <dbReference type="EMBL" id="CAJ1974288.1"/>
    </source>
</evidence>
<accession>A0AA86VTG4</accession>
<evidence type="ECO:0000313" key="2">
    <source>
        <dbReference type="Proteomes" id="UP001189624"/>
    </source>
</evidence>
<dbReference type="EMBL" id="OY731406">
    <property type="protein sequence ID" value="CAJ1974288.1"/>
    <property type="molecule type" value="Genomic_DNA"/>
</dbReference>
<gene>
    <name evidence="1" type="ORF">AYBTSS11_LOCUS26361</name>
</gene>
<sequence>MGGDIYRKGTSEFKQANQSREMFMKFTLWTCDVGGFSANLVEVVTTCDKGRSLLPTSQIDLSLHKARAIGNINSNTCIDGAEDIYE</sequence>
<name>A0AA86VTG4_9FABA</name>
<organism evidence="1 2">
    <name type="scientific">Sphenostylis stenocarpa</name>
    <dbReference type="NCBI Taxonomy" id="92480"/>
    <lineage>
        <taxon>Eukaryota</taxon>
        <taxon>Viridiplantae</taxon>
        <taxon>Streptophyta</taxon>
        <taxon>Embryophyta</taxon>
        <taxon>Tracheophyta</taxon>
        <taxon>Spermatophyta</taxon>
        <taxon>Magnoliopsida</taxon>
        <taxon>eudicotyledons</taxon>
        <taxon>Gunneridae</taxon>
        <taxon>Pentapetalae</taxon>
        <taxon>rosids</taxon>
        <taxon>fabids</taxon>
        <taxon>Fabales</taxon>
        <taxon>Fabaceae</taxon>
        <taxon>Papilionoideae</taxon>
        <taxon>50 kb inversion clade</taxon>
        <taxon>NPAAA clade</taxon>
        <taxon>indigoferoid/millettioid clade</taxon>
        <taxon>Phaseoleae</taxon>
        <taxon>Sphenostylis</taxon>
    </lineage>
</organism>